<dbReference type="EMBL" id="QJVJ01000002">
    <property type="protein sequence ID" value="PYI56680.1"/>
    <property type="molecule type" value="Genomic_DNA"/>
</dbReference>
<organism evidence="1 2">
    <name type="scientific">Paenibacillus flagellatus</name>
    <dbReference type="NCBI Taxonomy" id="2211139"/>
    <lineage>
        <taxon>Bacteria</taxon>
        <taxon>Bacillati</taxon>
        <taxon>Bacillota</taxon>
        <taxon>Bacilli</taxon>
        <taxon>Bacillales</taxon>
        <taxon>Paenibacillaceae</taxon>
        <taxon>Paenibacillus</taxon>
    </lineage>
</organism>
<sequence>MKKVLLLGDSIRMGYEPLVRKRLEGEAEVVAPAENGRFAKHTLWGVNLWIKELGTPDIVHWNNGLWDLHHEPPMVEALTSLDEYVHTIARTLNELKRTGASVIFATTTPVPYDAPGRSNAEIDLYNAAAVELMSRHGVEVNDLNAVVKQDLDGNICEDRLHLTELGNERCAERVVAAIRRYL</sequence>
<evidence type="ECO:0008006" key="3">
    <source>
        <dbReference type="Google" id="ProtNLM"/>
    </source>
</evidence>
<dbReference type="RefSeq" id="WP_110839130.1">
    <property type="nucleotide sequence ID" value="NZ_QJVJ01000002.1"/>
</dbReference>
<evidence type="ECO:0000313" key="2">
    <source>
        <dbReference type="Proteomes" id="UP000247476"/>
    </source>
</evidence>
<evidence type="ECO:0000313" key="1">
    <source>
        <dbReference type="EMBL" id="PYI56680.1"/>
    </source>
</evidence>
<dbReference type="Proteomes" id="UP000247476">
    <property type="component" value="Unassembled WGS sequence"/>
</dbReference>
<name>A0A2V5KN05_9BACL</name>
<dbReference type="SUPFAM" id="SSF52266">
    <property type="entry name" value="SGNH hydrolase"/>
    <property type="match status" value="1"/>
</dbReference>
<dbReference type="OrthoDB" id="388542at2"/>
<protein>
    <recommendedName>
        <fullName evidence="3">SGNH hydrolase-type esterase domain-containing protein</fullName>
    </recommendedName>
</protein>
<proteinExistence type="predicted"/>
<dbReference type="AlphaFoldDB" id="A0A2V5KN05"/>
<dbReference type="InterPro" id="IPR036514">
    <property type="entry name" value="SGNH_hydro_sf"/>
</dbReference>
<dbReference type="CDD" id="cd00229">
    <property type="entry name" value="SGNH_hydrolase"/>
    <property type="match status" value="1"/>
</dbReference>
<comment type="caution">
    <text evidence="1">The sequence shown here is derived from an EMBL/GenBank/DDBJ whole genome shotgun (WGS) entry which is preliminary data.</text>
</comment>
<dbReference type="Gene3D" id="3.40.50.1110">
    <property type="entry name" value="SGNH hydrolase"/>
    <property type="match status" value="1"/>
</dbReference>
<reference evidence="1 2" key="1">
    <citation type="submission" date="2018-05" db="EMBL/GenBank/DDBJ databases">
        <title>Paenibacillus flagellatus sp. nov., isolated from selenium mineral soil.</title>
        <authorList>
            <person name="Dai X."/>
        </authorList>
    </citation>
    <scope>NUCLEOTIDE SEQUENCE [LARGE SCALE GENOMIC DNA]</scope>
    <source>
        <strain evidence="1 2">DXL2</strain>
    </source>
</reference>
<accession>A0A2V5KN05</accession>
<gene>
    <name evidence="1" type="ORF">DLM86_06440</name>
</gene>
<keyword evidence="2" id="KW-1185">Reference proteome</keyword>